<dbReference type="EMBL" id="JACYTQ010000004">
    <property type="protein sequence ID" value="MBD8489591.1"/>
    <property type="molecule type" value="Genomic_DNA"/>
</dbReference>
<evidence type="ECO:0000313" key="1">
    <source>
        <dbReference type="EMBL" id="MBD8489591.1"/>
    </source>
</evidence>
<organism evidence="1 2">
    <name type="scientific">Echinicola arenosa</name>
    <dbReference type="NCBI Taxonomy" id="2774144"/>
    <lineage>
        <taxon>Bacteria</taxon>
        <taxon>Pseudomonadati</taxon>
        <taxon>Bacteroidota</taxon>
        <taxon>Cytophagia</taxon>
        <taxon>Cytophagales</taxon>
        <taxon>Cyclobacteriaceae</taxon>
        <taxon>Echinicola</taxon>
    </lineage>
</organism>
<gene>
    <name evidence="1" type="ORF">IFO69_12620</name>
</gene>
<sequence>MMMKKSLYVLYLFAFLFLGCDEVELIPECVQGKIIGKEQCSDFILIEVLSPSNVGESITYYDGTSYSRVIKIVPKNGVQITQDGFYRVRIYDPEKDADLHELVICQTLYAPFAVPAMVGKAFSETSCP</sequence>
<proteinExistence type="predicted"/>
<name>A0ABR9AMQ2_9BACT</name>
<reference evidence="1 2" key="1">
    <citation type="submission" date="2020-09" db="EMBL/GenBank/DDBJ databases">
        <title>Echinicola sp. CAU 1574 isolated from sand of Sido Beach.</title>
        <authorList>
            <person name="Kim W."/>
        </authorList>
    </citation>
    <scope>NUCLEOTIDE SEQUENCE [LARGE SCALE GENOMIC DNA]</scope>
    <source>
        <strain evidence="1 2">CAU 1574</strain>
    </source>
</reference>
<dbReference type="PROSITE" id="PS51257">
    <property type="entry name" value="PROKAR_LIPOPROTEIN"/>
    <property type="match status" value="1"/>
</dbReference>
<protein>
    <submittedName>
        <fullName evidence="1">Uncharacterized protein</fullName>
    </submittedName>
</protein>
<dbReference type="RefSeq" id="WP_192010484.1">
    <property type="nucleotide sequence ID" value="NZ_JACYTQ010000004.1"/>
</dbReference>
<keyword evidence="2" id="KW-1185">Reference proteome</keyword>
<accession>A0ABR9AMQ2</accession>
<dbReference type="Proteomes" id="UP000647133">
    <property type="component" value="Unassembled WGS sequence"/>
</dbReference>
<evidence type="ECO:0000313" key="2">
    <source>
        <dbReference type="Proteomes" id="UP000647133"/>
    </source>
</evidence>
<comment type="caution">
    <text evidence="1">The sequence shown here is derived from an EMBL/GenBank/DDBJ whole genome shotgun (WGS) entry which is preliminary data.</text>
</comment>